<keyword evidence="3" id="KW-0408">Iron</keyword>
<dbReference type="InterPro" id="IPR042243">
    <property type="entry name" value="HypD_1"/>
</dbReference>
<evidence type="ECO:0000256" key="3">
    <source>
        <dbReference type="ARBA" id="ARBA00023004"/>
    </source>
</evidence>
<name>A0A5B9DG67_9ARCH</name>
<dbReference type="AlphaFoldDB" id="A0A5B9DG67"/>
<dbReference type="InterPro" id="IPR002780">
    <property type="entry name" value="Hyd_form_HypD"/>
</dbReference>
<dbReference type="GO" id="GO:0005506">
    <property type="term" value="F:iron ion binding"/>
    <property type="evidence" value="ECO:0007669"/>
    <property type="project" value="TreeGrafter"/>
</dbReference>
<organism evidence="4 5">
    <name type="scientific">Promethearchaeum syntrophicum</name>
    <dbReference type="NCBI Taxonomy" id="2594042"/>
    <lineage>
        <taxon>Archaea</taxon>
        <taxon>Promethearchaeati</taxon>
        <taxon>Promethearchaeota</taxon>
        <taxon>Promethearchaeia</taxon>
        <taxon>Promethearchaeales</taxon>
        <taxon>Promethearchaeaceae</taxon>
        <taxon>Promethearchaeum</taxon>
    </lineage>
</organism>
<dbReference type="EMBL" id="CP042905">
    <property type="protein sequence ID" value="QEE18102.1"/>
    <property type="molecule type" value="Genomic_DNA"/>
</dbReference>
<evidence type="ECO:0000256" key="1">
    <source>
        <dbReference type="ARBA" id="ARBA00007888"/>
    </source>
</evidence>
<dbReference type="GO" id="GO:0051539">
    <property type="term" value="F:4 iron, 4 sulfur cluster binding"/>
    <property type="evidence" value="ECO:0007669"/>
    <property type="project" value="TreeGrafter"/>
</dbReference>
<dbReference type="GO" id="GO:0051604">
    <property type="term" value="P:protein maturation"/>
    <property type="evidence" value="ECO:0007669"/>
    <property type="project" value="TreeGrafter"/>
</dbReference>
<evidence type="ECO:0000256" key="2">
    <source>
        <dbReference type="ARBA" id="ARBA00022723"/>
    </source>
</evidence>
<dbReference type="InterPro" id="IPR042244">
    <property type="entry name" value="HypD_2_sf"/>
</dbReference>
<dbReference type="Proteomes" id="UP000321408">
    <property type="component" value="Chromosome"/>
</dbReference>
<dbReference type="KEGG" id="psyt:DSAG12_03940"/>
<dbReference type="PIRSF" id="PIRSF005622">
    <property type="entry name" value="Hydrgn_mat_hypD"/>
    <property type="match status" value="1"/>
</dbReference>
<evidence type="ECO:0000313" key="5">
    <source>
        <dbReference type="Proteomes" id="UP000321408"/>
    </source>
</evidence>
<accession>A0A5B9DG67</accession>
<keyword evidence="5" id="KW-1185">Reference proteome</keyword>
<reference evidence="4 5" key="1">
    <citation type="journal article" date="2020" name="Nature">
        <title>Isolation of an archaeon at the prokaryote-eukaryote interface.</title>
        <authorList>
            <person name="Imachi H."/>
            <person name="Nobu M.K."/>
            <person name="Nakahara N."/>
            <person name="Morono Y."/>
            <person name="Ogawara M."/>
            <person name="Takaki Y."/>
            <person name="Takano Y."/>
            <person name="Uematsu K."/>
            <person name="Ikuta T."/>
            <person name="Ito M."/>
            <person name="Matsui Y."/>
            <person name="Miyazaki M."/>
            <person name="Murata K."/>
            <person name="Saito Y."/>
            <person name="Sakai S."/>
            <person name="Song C."/>
            <person name="Tasumi E."/>
            <person name="Yamanaka Y."/>
            <person name="Yamaguchi T."/>
            <person name="Kamagata Y."/>
            <person name="Tamaki H."/>
            <person name="Takai K."/>
        </authorList>
    </citation>
    <scope>NUCLEOTIDE SEQUENCE [LARGE SCALE GENOMIC DNA]</scope>
    <source>
        <strain evidence="4 5">MK-D1</strain>
    </source>
</reference>
<dbReference type="Pfam" id="PF01924">
    <property type="entry name" value="HypD"/>
    <property type="match status" value="1"/>
</dbReference>
<dbReference type="RefSeq" id="WP_147665079.1">
    <property type="nucleotide sequence ID" value="NZ_CP042905.2"/>
</dbReference>
<keyword evidence="2" id="KW-0479">Metal-binding</keyword>
<dbReference type="Gene3D" id="3.40.50.11750">
    <property type="entry name" value="HypD, alpha/beta domain 1"/>
    <property type="match status" value="2"/>
</dbReference>
<dbReference type="OrthoDB" id="372075at2157"/>
<gene>
    <name evidence="4" type="primary">hypD</name>
    <name evidence="4" type="ORF">DSAG12_03940</name>
</gene>
<dbReference type="PANTHER" id="PTHR30149:SF0">
    <property type="entry name" value="HYDROGENASE MATURATION FACTOR HYPD"/>
    <property type="match status" value="1"/>
</dbReference>
<protein>
    <submittedName>
        <fullName evidence="4">Hydrogenase formation protein HypD</fullName>
    </submittedName>
</protein>
<dbReference type="NCBIfam" id="TIGR00075">
    <property type="entry name" value="hypD"/>
    <property type="match status" value="1"/>
</dbReference>
<dbReference type="GeneID" id="41331905"/>
<dbReference type="PANTHER" id="PTHR30149">
    <property type="entry name" value="HYDROGENASE PROTEIN ASSEMBLY PROTEIN HYPD"/>
    <property type="match status" value="1"/>
</dbReference>
<dbReference type="GO" id="GO:0070025">
    <property type="term" value="F:carbon monoxide binding"/>
    <property type="evidence" value="ECO:0007669"/>
    <property type="project" value="TreeGrafter"/>
</dbReference>
<reference evidence="4 5" key="2">
    <citation type="journal article" date="2024" name="Int. J. Syst. Evol. Microbiol.">
        <title>Promethearchaeum syntrophicum gen. nov., sp. nov., an anaerobic, obligately syntrophic archaeon, the first isolate of the lineage 'Asgard' archaea, and proposal of the new archaeal phylum Promethearchaeota phyl. nov. and kingdom Promethearchaeati regn. nov.</title>
        <authorList>
            <person name="Imachi H."/>
            <person name="Nobu M.K."/>
            <person name="Kato S."/>
            <person name="Takaki Y."/>
            <person name="Miyazaki M."/>
            <person name="Miyata M."/>
            <person name="Ogawara M."/>
            <person name="Saito Y."/>
            <person name="Sakai S."/>
            <person name="Tahara Y.O."/>
            <person name="Takano Y."/>
            <person name="Tasumi E."/>
            <person name="Uematsu K."/>
            <person name="Yoshimura T."/>
            <person name="Itoh T."/>
            <person name="Ohkuma M."/>
            <person name="Takai K."/>
        </authorList>
    </citation>
    <scope>NUCLEOTIDE SEQUENCE [LARGE SCALE GENOMIC DNA]</scope>
    <source>
        <strain evidence="4 5">MK-D1</strain>
    </source>
</reference>
<sequence>MTSGIRDIEISKQILEKINFESNNLSKPITIMHVCGTHEYTVAKNGLRNLLPDNIKIISGPGCPVCVCPTGELDLAIELSKRENVIMTTFGDMMRVPSSTISLFKARAQGHDVRVVYGPNDAVELARKNPTKEVVFFAIGFETTTPSVAFELINDPPSNFSIICTHKTVPPAMDLLLNLPNLELSGFLLPGHVCAIIGAKPFELYAEKYRTPMVVGGFEVNDVLMSLYYILRQTIKKEAFVDNTYKRIVKREGNKKAIQYISDVFEPVDSVWRGIGMISNSGLKIRKKFEEFDAVVKFNVKIEEKIEMPKGCSCDKVLIGNIPPQKCPLFGKSCTPRHPIGPCMVSHEGACKIAFSFREIID</sequence>
<evidence type="ECO:0000313" key="4">
    <source>
        <dbReference type="EMBL" id="QEE18102.1"/>
    </source>
</evidence>
<dbReference type="Gene3D" id="6.10.20.100">
    <property type="match status" value="1"/>
</dbReference>
<proteinExistence type="inferred from homology"/>
<comment type="similarity">
    <text evidence="1">Belongs to the HypD family.</text>
</comment>